<dbReference type="AlphaFoldDB" id="A0AAD5QBR9"/>
<comment type="caution">
    <text evidence="1">The sequence shown here is derived from an EMBL/GenBank/DDBJ whole genome shotgun (WGS) entry which is preliminary data.</text>
</comment>
<reference evidence="1" key="1">
    <citation type="submission" date="2021-06" db="EMBL/GenBank/DDBJ databases">
        <title>Parelaphostrongylus tenuis whole genome reference sequence.</title>
        <authorList>
            <person name="Garwood T.J."/>
            <person name="Larsen P.A."/>
            <person name="Fountain-Jones N.M."/>
            <person name="Garbe J.R."/>
            <person name="Macchietto M.G."/>
            <person name="Kania S.A."/>
            <person name="Gerhold R.W."/>
            <person name="Richards J.E."/>
            <person name="Wolf T.M."/>
        </authorList>
    </citation>
    <scope>NUCLEOTIDE SEQUENCE</scope>
    <source>
        <strain evidence="1">MNPRO001-30</strain>
        <tissue evidence="1">Meninges</tissue>
    </source>
</reference>
<evidence type="ECO:0000313" key="2">
    <source>
        <dbReference type="Proteomes" id="UP001196413"/>
    </source>
</evidence>
<keyword evidence="2" id="KW-1185">Reference proteome</keyword>
<proteinExistence type="predicted"/>
<dbReference type="EMBL" id="JAHQIW010000058">
    <property type="protein sequence ID" value="KAJ1345732.1"/>
    <property type="molecule type" value="Genomic_DNA"/>
</dbReference>
<dbReference type="Proteomes" id="UP001196413">
    <property type="component" value="Unassembled WGS sequence"/>
</dbReference>
<evidence type="ECO:0000313" key="1">
    <source>
        <dbReference type="EMBL" id="KAJ1345732.1"/>
    </source>
</evidence>
<organism evidence="1 2">
    <name type="scientific">Parelaphostrongylus tenuis</name>
    <name type="common">Meningeal worm</name>
    <dbReference type="NCBI Taxonomy" id="148309"/>
    <lineage>
        <taxon>Eukaryota</taxon>
        <taxon>Metazoa</taxon>
        <taxon>Ecdysozoa</taxon>
        <taxon>Nematoda</taxon>
        <taxon>Chromadorea</taxon>
        <taxon>Rhabditida</taxon>
        <taxon>Rhabditina</taxon>
        <taxon>Rhabditomorpha</taxon>
        <taxon>Strongyloidea</taxon>
        <taxon>Metastrongylidae</taxon>
        <taxon>Parelaphostrongylus</taxon>
    </lineage>
</organism>
<accession>A0AAD5QBR9</accession>
<protein>
    <submittedName>
        <fullName evidence="1">Uncharacterized protein</fullName>
    </submittedName>
</protein>
<sequence length="95" mass="10541">MVSNKELADGQVQVLVTQKQLCMKGKHGLDAHLKYQILLADELSLDRHVAKPPEQSIHLFMVELPVVKIPKGQGDDFTYDARALASESFVDGLII</sequence>
<name>A0AAD5QBR9_PARTN</name>
<gene>
    <name evidence="1" type="ORF">KIN20_000328</name>
</gene>